<organism evidence="4 5">
    <name type="scientific">Psychromonas marina</name>
    <dbReference type="NCBI Taxonomy" id="88364"/>
    <lineage>
        <taxon>Bacteria</taxon>
        <taxon>Pseudomonadati</taxon>
        <taxon>Pseudomonadota</taxon>
        <taxon>Gammaproteobacteria</taxon>
        <taxon>Alteromonadales</taxon>
        <taxon>Psychromonadaceae</taxon>
        <taxon>Psychromonas</taxon>
    </lineage>
</organism>
<evidence type="ECO:0000256" key="2">
    <source>
        <dbReference type="PROSITE-ProRule" id="PRU01161"/>
    </source>
</evidence>
<dbReference type="Pfam" id="PF01734">
    <property type="entry name" value="Patatin"/>
    <property type="match status" value="1"/>
</dbReference>
<name>A0ABQ6E210_9GAMM</name>
<dbReference type="InterPro" id="IPR029058">
    <property type="entry name" value="AB_hydrolase_fold"/>
</dbReference>
<gene>
    <name evidence="4" type="ORF">GCM10007916_22990</name>
</gene>
<keyword evidence="5" id="KW-1185">Reference proteome</keyword>
<feature type="short sequence motif" description="GXSXG" evidence="2">
    <location>
        <begin position="62"/>
        <end position="66"/>
    </location>
</feature>
<dbReference type="PANTHER" id="PTHR11614">
    <property type="entry name" value="PHOSPHOLIPASE-RELATED"/>
    <property type="match status" value="1"/>
</dbReference>
<accession>A0ABQ6E210</accession>
<keyword evidence="2" id="KW-0378">Hydrolase</keyword>
<evidence type="ECO:0000313" key="4">
    <source>
        <dbReference type="EMBL" id="GLS91230.1"/>
    </source>
</evidence>
<keyword evidence="2" id="KW-0442">Lipid degradation</keyword>
<feature type="active site" description="Proton acceptor" evidence="2">
    <location>
        <position position="185"/>
    </location>
</feature>
<reference evidence="5" key="1">
    <citation type="journal article" date="2019" name="Int. J. Syst. Evol. Microbiol.">
        <title>The Global Catalogue of Microorganisms (GCM) 10K type strain sequencing project: providing services to taxonomists for standard genome sequencing and annotation.</title>
        <authorList>
            <consortium name="The Broad Institute Genomics Platform"/>
            <consortium name="The Broad Institute Genome Sequencing Center for Infectious Disease"/>
            <person name="Wu L."/>
            <person name="Ma J."/>
        </authorList>
    </citation>
    <scope>NUCLEOTIDE SEQUENCE [LARGE SCALE GENOMIC DNA]</scope>
    <source>
        <strain evidence="5">NBRC 103166</strain>
    </source>
</reference>
<comment type="caution">
    <text evidence="4">The sequence shown here is derived from an EMBL/GenBank/DDBJ whole genome shotgun (WGS) entry which is preliminary data.</text>
</comment>
<proteinExistence type="predicted"/>
<dbReference type="Pfam" id="PF19890">
    <property type="entry name" value="DUF6363"/>
    <property type="match status" value="1"/>
</dbReference>
<feature type="active site" description="Nucleophile" evidence="2">
    <location>
        <position position="64"/>
    </location>
</feature>
<dbReference type="InterPro" id="IPR022742">
    <property type="entry name" value="Hydrolase_4"/>
</dbReference>
<sequence>MKKIGTRYKISQKDHDFFDVACQKVDKIALVTEGGGQRGVFTAGVLDAFLQADFNPFELLIGTSAGSLNLASYICGRQGHAYKMIAEATRQPEFFKLSKYLLSGQGLDLEWLVNNAEHVNPLDWKHGAQQLKNKELIAVATNAKDLSAEYFNLSVKNWKGPLAASCAIPGLHKNPVIFDETRWLDGGVADPIPVEEAYRRGYRHIVVIRTLPSDFEEHHPVIESLLKHSPNKKMVELSAILHTHEENYQRTQAFLNSPPEDLHIYEIFPNHSLKSNAIGSTKKQLDRDYHQGLALGKLFVQTMAKKLQIDFTPFTHFPIKTTERYLALPTTEESVWDKRVNKSIEGVKGVSLTWINVNPHQHKDIVVVVQGRDESSWKYREVIEELAHYFNVFTYDHRGQGESGRMTDLHELGHVDHFQDYVDDLALFMEEVVNPNLQGRCFILAHSMGATVTTHYLHQAEHKVDACVLTSPMFAIKLPKAVGGIKKSTIKMSSKLQKKPHFALTHHAFVKNQFVGNNRTTSRVRFETYSQVLTTLPQLRLAGASSKWITESMAAALKCASYASKISCPILIFQAGSDSIVSNDAQDVFNEHCRSARITHISNAQHDILIESDRYREAALKSIFNFFLDSHQYY</sequence>
<dbReference type="InterPro" id="IPR016035">
    <property type="entry name" value="Acyl_Trfase/lysoPLipase"/>
</dbReference>
<evidence type="ECO:0000259" key="3">
    <source>
        <dbReference type="PROSITE" id="PS51635"/>
    </source>
</evidence>
<protein>
    <recommendedName>
        <fullName evidence="3">PNPLA domain-containing protein</fullName>
    </recommendedName>
</protein>
<dbReference type="InterPro" id="IPR002641">
    <property type="entry name" value="PNPLA_dom"/>
</dbReference>
<evidence type="ECO:0000256" key="1">
    <source>
        <dbReference type="ARBA" id="ARBA00023098"/>
    </source>
</evidence>
<dbReference type="SUPFAM" id="SSF52151">
    <property type="entry name" value="FabD/lysophospholipase-like"/>
    <property type="match status" value="1"/>
</dbReference>
<dbReference type="PROSITE" id="PS51635">
    <property type="entry name" value="PNPLA"/>
    <property type="match status" value="1"/>
</dbReference>
<dbReference type="CDD" id="cd07208">
    <property type="entry name" value="Pat_hypo_Ecoli_yjju_like"/>
    <property type="match status" value="1"/>
</dbReference>
<dbReference type="Gene3D" id="3.40.1090.10">
    <property type="entry name" value="Cytosolic phospholipase A2 catalytic domain"/>
    <property type="match status" value="2"/>
</dbReference>
<dbReference type="SUPFAM" id="SSF53474">
    <property type="entry name" value="alpha/beta-Hydrolases"/>
    <property type="match status" value="1"/>
</dbReference>
<evidence type="ECO:0000313" key="5">
    <source>
        <dbReference type="Proteomes" id="UP001157353"/>
    </source>
</evidence>
<dbReference type="InterPro" id="IPR045943">
    <property type="entry name" value="DUF6363"/>
</dbReference>
<feature type="short sequence motif" description="GXGXXG" evidence="2">
    <location>
        <begin position="34"/>
        <end position="39"/>
    </location>
</feature>
<dbReference type="InterPro" id="IPR051044">
    <property type="entry name" value="MAG_DAG_Lipase"/>
</dbReference>
<feature type="domain" description="PNPLA" evidence="3">
    <location>
        <begin position="30"/>
        <end position="198"/>
    </location>
</feature>
<dbReference type="EMBL" id="BSPQ01000010">
    <property type="protein sequence ID" value="GLS91230.1"/>
    <property type="molecule type" value="Genomic_DNA"/>
</dbReference>
<dbReference type="Pfam" id="PF12146">
    <property type="entry name" value="Hydrolase_4"/>
    <property type="match status" value="1"/>
</dbReference>
<feature type="short sequence motif" description="DGA/G" evidence="2">
    <location>
        <begin position="185"/>
        <end position="187"/>
    </location>
</feature>
<dbReference type="Proteomes" id="UP001157353">
    <property type="component" value="Unassembled WGS sequence"/>
</dbReference>
<dbReference type="InterPro" id="IPR037483">
    <property type="entry name" value="YjjU-like"/>
</dbReference>
<dbReference type="RefSeq" id="WP_284204351.1">
    <property type="nucleotide sequence ID" value="NZ_BSPQ01000010.1"/>
</dbReference>
<keyword evidence="1 2" id="KW-0443">Lipid metabolism</keyword>
<dbReference type="Gene3D" id="3.40.50.1820">
    <property type="entry name" value="alpha/beta hydrolase"/>
    <property type="match status" value="1"/>
</dbReference>